<dbReference type="EMBL" id="MEIL01000029">
    <property type="protein sequence ID" value="PIT38701.1"/>
    <property type="molecule type" value="Genomic_DNA"/>
</dbReference>
<reference evidence="2" key="1">
    <citation type="journal article" date="2017" name="MBio">
        <title>Type VI secretion-mediated competition in the bee gut microbiome.</title>
        <authorList>
            <person name="Steele M.I."/>
            <person name="Kwong W.K."/>
            <person name="Powell J.E."/>
            <person name="Whiteley M."/>
            <person name="Moran N.A."/>
        </authorList>
    </citation>
    <scope>NUCLEOTIDE SEQUENCE [LARGE SCALE GENOMIC DNA]</scope>
    <source>
        <strain evidence="2">WkB273</strain>
    </source>
</reference>
<accession>A0A2N9X698</accession>
<proteinExistence type="predicted"/>
<dbReference type="Proteomes" id="UP000230202">
    <property type="component" value="Unassembled WGS sequence"/>
</dbReference>
<feature type="region of interest" description="Disordered" evidence="1">
    <location>
        <begin position="76"/>
        <end position="106"/>
    </location>
</feature>
<name>A0A2N9X698_9NEIS</name>
<dbReference type="RefSeq" id="WP_100140667.1">
    <property type="nucleotide sequence ID" value="NZ_CP159758.2"/>
</dbReference>
<evidence type="ECO:0000313" key="2">
    <source>
        <dbReference type="EMBL" id="PIT38701.1"/>
    </source>
</evidence>
<gene>
    <name evidence="2" type="ORF">BHC54_09310</name>
</gene>
<comment type="caution">
    <text evidence="2">The sequence shown here is derived from an EMBL/GenBank/DDBJ whole genome shotgun (WGS) entry which is preliminary data.</text>
</comment>
<organism evidence="2 3">
    <name type="scientific">Snodgrassella alvi</name>
    <dbReference type="NCBI Taxonomy" id="1196083"/>
    <lineage>
        <taxon>Bacteria</taxon>
        <taxon>Pseudomonadati</taxon>
        <taxon>Pseudomonadota</taxon>
        <taxon>Betaproteobacteria</taxon>
        <taxon>Neisseriales</taxon>
        <taxon>Neisseriaceae</taxon>
        <taxon>Snodgrassella</taxon>
    </lineage>
</organism>
<evidence type="ECO:0000313" key="3">
    <source>
        <dbReference type="Proteomes" id="UP000230202"/>
    </source>
</evidence>
<protein>
    <submittedName>
        <fullName evidence="2">Uncharacterized protein</fullName>
    </submittedName>
</protein>
<dbReference type="OrthoDB" id="6460161at2"/>
<evidence type="ECO:0000256" key="1">
    <source>
        <dbReference type="SAM" id="MobiDB-lite"/>
    </source>
</evidence>
<sequence length="106" mass="11535">MADKVIIGCKIPNGLILQVGEQCVNIKGANSSRLVFGYGVTSDVSLDFWEAWLAENKDRDLVKNGLIFANKDVKSTKDNLKDGQNNPSGLEPLDPDQSGEVTRADK</sequence>
<keyword evidence="3" id="KW-1185">Reference proteome</keyword>
<dbReference type="AlphaFoldDB" id="A0A2N9X698"/>